<name>A0ABQ3QFL0_9ACTN</name>
<evidence type="ECO:0000313" key="3">
    <source>
        <dbReference type="Proteomes" id="UP001050808"/>
    </source>
</evidence>
<feature type="transmembrane region" description="Helical" evidence="1">
    <location>
        <begin position="39"/>
        <end position="60"/>
    </location>
</feature>
<evidence type="ECO:0000256" key="1">
    <source>
        <dbReference type="SAM" id="Phobius"/>
    </source>
</evidence>
<feature type="transmembrane region" description="Helical" evidence="1">
    <location>
        <begin position="6"/>
        <end position="27"/>
    </location>
</feature>
<dbReference type="EMBL" id="BNDY01000002">
    <property type="protein sequence ID" value="GHI36071.1"/>
    <property type="molecule type" value="Genomic_DNA"/>
</dbReference>
<protein>
    <submittedName>
        <fullName evidence="2">Uncharacterized protein</fullName>
    </submittedName>
</protein>
<dbReference type="Proteomes" id="UP001050808">
    <property type="component" value="Unassembled WGS sequence"/>
</dbReference>
<gene>
    <name evidence="2" type="ORF">Sviol_04790</name>
</gene>
<evidence type="ECO:0000313" key="2">
    <source>
        <dbReference type="EMBL" id="GHI36071.1"/>
    </source>
</evidence>
<sequence length="100" mass="10985">MGLTSNNVLALTVLCAVVMFTVTIWLWPRLARQNWKTVLGRLGLLVVTQLLVFAAVGLATNNSFLFFGSWTDLFGQEQGVGVVVDHSAQLGDGFREFLAR</sequence>
<comment type="caution">
    <text evidence="2">The sequence shown here is derived from an EMBL/GenBank/DDBJ whole genome shotgun (WGS) entry which is preliminary data.</text>
</comment>
<organism evidence="2 3">
    <name type="scientific">Streptomyces violascens</name>
    <dbReference type="NCBI Taxonomy" id="67381"/>
    <lineage>
        <taxon>Bacteria</taxon>
        <taxon>Bacillati</taxon>
        <taxon>Actinomycetota</taxon>
        <taxon>Actinomycetes</taxon>
        <taxon>Kitasatosporales</taxon>
        <taxon>Streptomycetaceae</taxon>
        <taxon>Streptomyces</taxon>
    </lineage>
</organism>
<keyword evidence="3" id="KW-1185">Reference proteome</keyword>
<accession>A0ABQ3QFL0</accession>
<keyword evidence="1" id="KW-1133">Transmembrane helix</keyword>
<proteinExistence type="predicted"/>
<keyword evidence="1" id="KW-0812">Transmembrane</keyword>
<reference evidence="2" key="1">
    <citation type="submission" date="2024-05" db="EMBL/GenBank/DDBJ databases">
        <title>Whole genome shotgun sequence of Streptomyces violascens NBRC 12920.</title>
        <authorList>
            <person name="Komaki H."/>
            <person name="Tamura T."/>
        </authorList>
    </citation>
    <scope>NUCLEOTIDE SEQUENCE</scope>
    <source>
        <strain evidence="2">NBRC 12920</strain>
    </source>
</reference>
<keyword evidence="1" id="KW-0472">Membrane</keyword>